<dbReference type="Proteomes" id="UP000253551">
    <property type="component" value="Unassembled WGS sequence"/>
</dbReference>
<keyword evidence="5" id="KW-0418">Kinase</keyword>
<dbReference type="GO" id="GO:0044773">
    <property type="term" value="P:mitotic DNA damage checkpoint signaling"/>
    <property type="evidence" value="ECO:0007669"/>
    <property type="project" value="TreeGrafter"/>
</dbReference>
<evidence type="ECO:0000256" key="7">
    <source>
        <dbReference type="SAM" id="MobiDB-lite"/>
    </source>
</evidence>
<dbReference type="Gene3D" id="3.30.200.20">
    <property type="entry name" value="Phosphorylase Kinase, domain 1"/>
    <property type="match status" value="1"/>
</dbReference>
<evidence type="ECO:0000259" key="8">
    <source>
        <dbReference type="PROSITE" id="PS50011"/>
    </source>
</evidence>
<dbReference type="GO" id="GO:0005524">
    <property type="term" value="F:ATP binding"/>
    <property type="evidence" value="ECO:0007669"/>
    <property type="project" value="UniProtKB-KW"/>
</dbReference>
<dbReference type="EC" id="2.7.11.1" evidence="1"/>
<evidence type="ECO:0000256" key="3">
    <source>
        <dbReference type="ARBA" id="ARBA00022679"/>
    </source>
</evidence>
<keyword evidence="4" id="KW-0547">Nucleotide-binding</keyword>
<dbReference type="EMBL" id="PJQM01000103">
    <property type="protein sequence ID" value="RCI06705.1"/>
    <property type="molecule type" value="Genomic_DNA"/>
</dbReference>
<dbReference type="Gene3D" id="1.10.510.10">
    <property type="entry name" value="Transferase(Phosphotransferase) domain 1"/>
    <property type="match status" value="1"/>
</dbReference>
<dbReference type="InterPro" id="IPR000719">
    <property type="entry name" value="Prot_kinase_dom"/>
</dbReference>
<dbReference type="PROSITE" id="PS00108">
    <property type="entry name" value="PROTEIN_KINASE_ST"/>
    <property type="match status" value="1"/>
</dbReference>
<keyword evidence="3" id="KW-0808">Transferase</keyword>
<proteinExistence type="predicted"/>
<dbReference type="GO" id="GO:0005634">
    <property type="term" value="C:nucleus"/>
    <property type="evidence" value="ECO:0007669"/>
    <property type="project" value="TreeGrafter"/>
</dbReference>
<dbReference type="STRING" id="4846.A0A367KWY8"/>
<dbReference type="PROSITE" id="PS50011">
    <property type="entry name" value="PROTEIN_KINASE_DOM"/>
    <property type="match status" value="1"/>
</dbReference>
<dbReference type="InterPro" id="IPR008271">
    <property type="entry name" value="Ser/Thr_kinase_AS"/>
</dbReference>
<evidence type="ECO:0000256" key="5">
    <source>
        <dbReference type="ARBA" id="ARBA00022777"/>
    </source>
</evidence>
<evidence type="ECO:0000256" key="2">
    <source>
        <dbReference type="ARBA" id="ARBA00022527"/>
    </source>
</evidence>
<evidence type="ECO:0000313" key="9">
    <source>
        <dbReference type="EMBL" id="RCI06705.1"/>
    </source>
</evidence>
<reference evidence="9 10" key="1">
    <citation type="journal article" date="2018" name="G3 (Bethesda)">
        <title>Phylogenetic and Phylogenomic Definition of Rhizopus Species.</title>
        <authorList>
            <person name="Gryganskyi A.P."/>
            <person name="Golan J."/>
            <person name="Dolatabadi S."/>
            <person name="Mondo S."/>
            <person name="Robb S."/>
            <person name="Idnurm A."/>
            <person name="Muszewska A."/>
            <person name="Steczkiewicz K."/>
            <person name="Masonjones S."/>
            <person name="Liao H.L."/>
            <person name="Gajdeczka M.T."/>
            <person name="Anike F."/>
            <person name="Vuek A."/>
            <person name="Anishchenko I.M."/>
            <person name="Voigt K."/>
            <person name="de Hoog G.S."/>
            <person name="Smith M.E."/>
            <person name="Heitman J."/>
            <person name="Vilgalys R."/>
            <person name="Stajich J.E."/>
        </authorList>
    </citation>
    <scope>NUCLEOTIDE SEQUENCE [LARGE SCALE GENOMIC DNA]</scope>
    <source>
        <strain evidence="9 10">LSU 92-RS-03</strain>
    </source>
</reference>
<evidence type="ECO:0000256" key="6">
    <source>
        <dbReference type="ARBA" id="ARBA00022840"/>
    </source>
</evidence>
<feature type="domain" description="Protein kinase" evidence="8">
    <location>
        <begin position="464"/>
        <end position="803"/>
    </location>
</feature>
<feature type="compositionally biased region" description="Basic and acidic residues" evidence="7">
    <location>
        <begin position="426"/>
        <end position="436"/>
    </location>
</feature>
<sequence>MDSRGIPIVTTQKCPTTPRRSHVYTGNNTPRRNDIPSSPFVVPNLRNEQSLLEAYDSFTEACFQSHFNHSLASECYTMRDLFKADLFPSLGDLHYPSTRKRSLTADTDDLPNLEVSKKSKNQTVEDDDEEEEEDELDMYDRRTMPDLVQPPIKNNDSHNSPIQERKEDSSLPEQKIQSDQQHTTQDTEPINDQADVTSTKEDIHVVECNDLINTRSALDLSEFQVSSLSEYQSILSNESFKEVPAIEKQSIRQEEKEIPAIEELVNEQKEEQAPIIEKPTIELQQEEQVPVIEVPVIQHKENQVPVVEEAASSAQDIDTNKNTPPIQEPINTRSKTRSATAQTITPSPTPSPQRLTRSQKKLLLEQGAEDTLFTIPELPPSVRRSSRIKENLAPKSVSKVTKKSVQKKPTNKKPVKEEEEAPVAEPTKKKESEEEYKRKLQRKAESDAEIEKINASFPFLTRYYQLLYRAGSGTFSRVYKAKDLLVDQYMPLEQKERLVDAMGHLANINHVAIKLILDISTPMRVANEIECLVALRSSPGITPLITAFRNEAITYVVLPYIEFDHFEDLYATMSLEDTRSYISELLIGLQSAHEKGIVHRDVKPGNFLYSRKTKHGYLADFGLAKKTFTAQPSKRDSNKTYPSMHPNGQIGYYIDDTRPSLQGDRSGTRGFRAPELMMRYRYQTTAVDMWAVGVILLIILSGQYPFFEPEDDADGIMELAHIFGMKKLKEFVEYYGRVIHTNIPTIPEDPVDLGAICHEINEKRVKSWDPEEYRLAVDLMNHCLQLIHTNRLTATEALNHPFIKRNQV</sequence>
<organism evidence="9 10">
    <name type="scientific">Rhizopus stolonifer</name>
    <name type="common">Rhizopus nigricans</name>
    <dbReference type="NCBI Taxonomy" id="4846"/>
    <lineage>
        <taxon>Eukaryota</taxon>
        <taxon>Fungi</taxon>
        <taxon>Fungi incertae sedis</taxon>
        <taxon>Mucoromycota</taxon>
        <taxon>Mucoromycotina</taxon>
        <taxon>Mucoromycetes</taxon>
        <taxon>Mucorales</taxon>
        <taxon>Mucorineae</taxon>
        <taxon>Rhizopodaceae</taxon>
        <taxon>Rhizopus</taxon>
    </lineage>
</organism>
<feature type="region of interest" description="Disordered" evidence="7">
    <location>
        <begin position="374"/>
        <end position="436"/>
    </location>
</feature>
<dbReference type="PANTHER" id="PTHR44167">
    <property type="entry name" value="OVARIAN-SPECIFIC SERINE/THREONINE-PROTEIN KINASE LOK-RELATED"/>
    <property type="match status" value="1"/>
</dbReference>
<gene>
    <name evidence="9" type="ORF">CU098_013412</name>
</gene>
<dbReference type="SUPFAM" id="SSF56112">
    <property type="entry name" value="Protein kinase-like (PK-like)"/>
    <property type="match status" value="1"/>
</dbReference>
<evidence type="ECO:0000256" key="4">
    <source>
        <dbReference type="ARBA" id="ARBA00022741"/>
    </source>
</evidence>
<dbReference type="InterPro" id="IPR011009">
    <property type="entry name" value="Kinase-like_dom_sf"/>
</dbReference>
<dbReference type="CDD" id="cd14019">
    <property type="entry name" value="STKc_Cdc7"/>
    <property type="match status" value="1"/>
</dbReference>
<feature type="region of interest" description="Disordered" evidence="7">
    <location>
        <begin position="102"/>
        <end position="198"/>
    </location>
</feature>
<dbReference type="Pfam" id="PF00069">
    <property type="entry name" value="Pkinase"/>
    <property type="match status" value="1"/>
</dbReference>
<feature type="region of interest" description="Disordered" evidence="7">
    <location>
        <begin position="311"/>
        <end position="356"/>
    </location>
</feature>
<feature type="compositionally biased region" description="Acidic residues" evidence="7">
    <location>
        <begin position="124"/>
        <end position="137"/>
    </location>
</feature>
<evidence type="ECO:0000313" key="10">
    <source>
        <dbReference type="Proteomes" id="UP000253551"/>
    </source>
</evidence>
<evidence type="ECO:0000256" key="1">
    <source>
        <dbReference type="ARBA" id="ARBA00012513"/>
    </source>
</evidence>
<dbReference type="GO" id="GO:0004674">
    <property type="term" value="F:protein serine/threonine kinase activity"/>
    <property type="evidence" value="ECO:0007669"/>
    <property type="project" value="UniProtKB-KW"/>
</dbReference>
<accession>A0A367KWY8</accession>
<feature type="compositionally biased region" description="Polar residues" evidence="7">
    <location>
        <begin position="171"/>
        <end position="197"/>
    </location>
</feature>
<feature type="region of interest" description="Disordered" evidence="7">
    <location>
        <begin position="15"/>
        <end position="38"/>
    </location>
</feature>
<dbReference type="PANTHER" id="PTHR44167:SF23">
    <property type="entry name" value="CDC7 KINASE, ISOFORM A-RELATED"/>
    <property type="match status" value="1"/>
</dbReference>
<dbReference type="AlphaFoldDB" id="A0A367KWY8"/>
<comment type="caution">
    <text evidence="9">The sequence shown here is derived from an EMBL/GenBank/DDBJ whole genome shotgun (WGS) entry which is preliminary data.</text>
</comment>
<keyword evidence="6" id="KW-0067">ATP-binding</keyword>
<dbReference type="OrthoDB" id="10020333at2759"/>
<keyword evidence="2" id="KW-0723">Serine/threonine-protein kinase</keyword>
<keyword evidence="10" id="KW-1185">Reference proteome</keyword>
<dbReference type="SMART" id="SM00220">
    <property type="entry name" value="S_TKc"/>
    <property type="match status" value="1"/>
</dbReference>
<feature type="compositionally biased region" description="Polar residues" evidence="7">
    <location>
        <begin position="312"/>
        <end position="333"/>
    </location>
</feature>
<feature type="compositionally biased region" description="Basic residues" evidence="7">
    <location>
        <begin position="400"/>
        <end position="413"/>
    </location>
</feature>
<protein>
    <recommendedName>
        <fullName evidence="1">non-specific serine/threonine protein kinase</fullName>
        <ecNumber evidence="1">2.7.11.1</ecNumber>
    </recommendedName>
</protein>
<name>A0A367KWY8_RHIST</name>
<feature type="compositionally biased region" description="Polar residues" evidence="7">
    <location>
        <begin position="152"/>
        <end position="162"/>
    </location>
</feature>